<dbReference type="EMBL" id="JAMZFV010000018">
    <property type="protein sequence ID" value="MCP1110814.1"/>
    <property type="molecule type" value="Genomic_DNA"/>
</dbReference>
<feature type="domain" description="LUD" evidence="1">
    <location>
        <begin position="14"/>
        <end position="206"/>
    </location>
</feature>
<dbReference type="InterPro" id="IPR037171">
    <property type="entry name" value="NagB/RpiA_transferase-like"/>
</dbReference>
<dbReference type="PANTHER" id="PTHR36179">
    <property type="entry name" value="LUD_DOM DOMAIN-CONTAINING PROTEIN"/>
    <property type="match status" value="1"/>
</dbReference>
<dbReference type="InterPro" id="IPR024185">
    <property type="entry name" value="FTHF_cligase-like_sf"/>
</dbReference>
<dbReference type="Proteomes" id="UP001523565">
    <property type="component" value="Unassembled WGS sequence"/>
</dbReference>
<proteinExistence type="predicted"/>
<name>A0ABT1EJC4_9FIRM</name>
<sequence>MSEIKEKRNGLLGEKLIKNMEKRGFEAYYVKTREAALKKALELIPGGAKIGYGGSATLDEIGLKQAVCQGEYQVVDRDKAKDPEEKRRLELEALDTDYFLCGTNAIAETGELVNIDGNGNRLAGIIYGPRNVLIVAGMNKVVKTLDEAISRAQNIAAPINNQRFELQNPCHGDGACHLCFSQESICCQYLVTRMSLKKQRIKVILVDDNLGY</sequence>
<gene>
    <name evidence="2" type="ORF">NK118_11170</name>
</gene>
<evidence type="ECO:0000259" key="1">
    <source>
        <dbReference type="Pfam" id="PF02589"/>
    </source>
</evidence>
<reference evidence="2 3" key="1">
    <citation type="journal article" date="2022" name="Genome Biol. Evol.">
        <title>Host diet, physiology and behaviors set the stage for Lachnospiraceae cladogenesis.</title>
        <authorList>
            <person name="Vera-Ponce De Leon A."/>
            <person name="Schneider M."/>
            <person name="Jahnes B.C."/>
            <person name="Sadowski V."/>
            <person name="Camuy-Velez L.A."/>
            <person name="Duan J."/>
            <person name="Sabree Z.L."/>
        </authorList>
    </citation>
    <scope>NUCLEOTIDE SEQUENCE [LARGE SCALE GENOMIC DNA]</scope>
    <source>
        <strain evidence="2 3">PAL227</strain>
    </source>
</reference>
<dbReference type="RefSeq" id="WP_262069695.1">
    <property type="nucleotide sequence ID" value="NZ_JAMXOC010000018.1"/>
</dbReference>
<dbReference type="SUPFAM" id="SSF100950">
    <property type="entry name" value="NagB/RpiA/CoA transferase-like"/>
    <property type="match status" value="1"/>
</dbReference>
<protein>
    <submittedName>
        <fullName evidence="2">Lactate utilization protein</fullName>
    </submittedName>
</protein>
<accession>A0ABT1EJC4</accession>
<evidence type="ECO:0000313" key="2">
    <source>
        <dbReference type="EMBL" id="MCP1110814.1"/>
    </source>
</evidence>
<dbReference type="InterPro" id="IPR003741">
    <property type="entry name" value="LUD_dom"/>
</dbReference>
<keyword evidence="3" id="KW-1185">Reference proteome</keyword>
<organism evidence="2 3">
    <name type="scientific">Ohessyouella blattaphilus</name>
    <dbReference type="NCBI Taxonomy" id="2949333"/>
    <lineage>
        <taxon>Bacteria</taxon>
        <taxon>Bacillati</taxon>
        <taxon>Bacillota</taxon>
        <taxon>Clostridia</taxon>
        <taxon>Lachnospirales</taxon>
        <taxon>Lachnospiraceae</taxon>
        <taxon>Ohessyouella</taxon>
    </lineage>
</organism>
<evidence type="ECO:0000313" key="3">
    <source>
        <dbReference type="Proteomes" id="UP001523565"/>
    </source>
</evidence>
<dbReference type="PIRSF" id="PIRSF020269">
    <property type="entry name" value="DUF1121"/>
    <property type="match status" value="1"/>
</dbReference>
<dbReference type="Pfam" id="PF02589">
    <property type="entry name" value="LUD_dom"/>
    <property type="match status" value="1"/>
</dbReference>
<dbReference type="Gene3D" id="3.40.50.10420">
    <property type="entry name" value="NagB/RpiA/CoA transferase-like"/>
    <property type="match status" value="1"/>
</dbReference>
<dbReference type="InterPro" id="IPR009501">
    <property type="entry name" value="UCP020269"/>
</dbReference>
<dbReference type="PANTHER" id="PTHR36179:SF2">
    <property type="entry name" value="LUD DOMAIN-CONTAINING PROTEIN"/>
    <property type="match status" value="1"/>
</dbReference>
<comment type="caution">
    <text evidence="2">The sequence shown here is derived from an EMBL/GenBank/DDBJ whole genome shotgun (WGS) entry which is preliminary data.</text>
</comment>